<dbReference type="InterPro" id="IPR037848">
    <property type="entry name" value="GEM-like"/>
</dbReference>
<evidence type="ECO:0000313" key="5">
    <source>
        <dbReference type="RefSeq" id="XP_015963377.1"/>
    </source>
</evidence>
<dbReference type="InterPro" id="IPR011993">
    <property type="entry name" value="PH-like_dom_sf"/>
</dbReference>
<reference evidence="5" key="2">
    <citation type="submission" date="2025-08" db="UniProtKB">
        <authorList>
            <consortium name="RefSeq"/>
        </authorList>
    </citation>
    <scope>IDENTIFICATION</scope>
    <source>
        <tissue evidence="5">Whole plant</tissue>
    </source>
</reference>
<dbReference type="SMART" id="SM00568">
    <property type="entry name" value="GRAM"/>
    <property type="match status" value="1"/>
</dbReference>
<feature type="region of interest" description="Disordered" evidence="2">
    <location>
        <begin position="1"/>
        <end position="64"/>
    </location>
</feature>
<dbReference type="RefSeq" id="XP_015963377.1">
    <property type="nucleotide sequence ID" value="XM_016107891.3"/>
</dbReference>
<accession>A0A6P4D977</accession>
<protein>
    <submittedName>
        <fullName evidence="5">GEM-like protein 3 isoform X1</fullName>
    </submittedName>
</protein>
<sequence>MEQTTLEQDRRPDPKDPTAHALNGNAKSSDEATAEKPPVSSGSESMRSTEGSVEHAASPGSVKKSVRWSPDLVTESTFVSSPEESRSNPYFSSSSSFNVTDKVETVRNVLGRWRRKVGEASRKAETLAGNTWQHLKTNPSFTEAAVGRIAQGTKVLAEGGYEKIFLRTFDTVPGEHLQNSFACYLSTSAGPVMGILYISTAKLAYCSDNPLSYKSDNQTEWSYYKLFWFWENNEFFLWWGETKSCLLRCHLHQNLITLCCAAQRLTDLNFSTTACRNKVVIPLHQLKAVNPSASRVNPSEKYIQVISADNHEFWYMGFLNYEGAVECLQNLFEASRLQSE</sequence>
<dbReference type="Proteomes" id="UP000515211">
    <property type="component" value="Chromosome 5"/>
</dbReference>
<evidence type="ECO:0000259" key="3">
    <source>
        <dbReference type="SMART" id="SM00568"/>
    </source>
</evidence>
<feature type="compositionally biased region" description="Basic and acidic residues" evidence="2">
    <location>
        <begin position="7"/>
        <end position="18"/>
    </location>
</feature>
<dbReference type="GeneID" id="107487269"/>
<dbReference type="OrthoDB" id="640718at2759"/>
<comment type="similarity">
    <text evidence="1">Belongs to the GEM family.</text>
</comment>
<evidence type="ECO:0000313" key="4">
    <source>
        <dbReference type="Proteomes" id="UP000515211"/>
    </source>
</evidence>
<gene>
    <name evidence="5" type="primary">LOC107487269</name>
</gene>
<feature type="domain" description="GRAM" evidence="3">
    <location>
        <begin position="163"/>
        <end position="293"/>
    </location>
</feature>
<dbReference type="KEGG" id="adu:107487269"/>
<dbReference type="PANTHER" id="PTHR31969">
    <property type="entry name" value="GEM-LIKE PROTEIN 2"/>
    <property type="match status" value="1"/>
</dbReference>
<dbReference type="Gene3D" id="2.30.29.30">
    <property type="entry name" value="Pleckstrin-homology domain (PH domain)/Phosphotyrosine-binding domain (PTB)"/>
    <property type="match status" value="1"/>
</dbReference>
<evidence type="ECO:0000256" key="1">
    <source>
        <dbReference type="ARBA" id="ARBA00009414"/>
    </source>
</evidence>
<dbReference type="InterPro" id="IPR004182">
    <property type="entry name" value="GRAM"/>
</dbReference>
<keyword evidence="4" id="KW-1185">Reference proteome</keyword>
<name>A0A6P4D977_ARADU</name>
<feature type="compositionally biased region" description="Polar residues" evidence="2">
    <location>
        <begin position="40"/>
        <end position="51"/>
    </location>
</feature>
<proteinExistence type="inferred from homology"/>
<dbReference type="AlphaFoldDB" id="A0A6P4D977"/>
<reference evidence="4" key="1">
    <citation type="journal article" date="2016" name="Nat. Genet.">
        <title>The genome sequences of Arachis duranensis and Arachis ipaensis, the diploid ancestors of cultivated peanut.</title>
        <authorList>
            <person name="Bertioli D.J."/>
            <person name="Cannon S.B."/>
            <person name="Froenicke L."/>
            <person name="Huang G."/>
            <person name="Farmer A.D."/>
            <person name="Cannon E.K."/>
            <person name="Liu X."/>
            <person name="Gao D."/>
            <person name="Clevenger J."/>
            <person name="Dash S."/>
            <person name="Ren L."/>
            <person name="Moretzsohn M.C."/>
            <person name="Shirasawa K."/>
            <person name="Huang W."/>
            <person name="Vidigal B."/>
            <person name="Abernathy B."/>
            <person name="Chu Y."/>
            <person name="Niederhuth C.E."/>
            <person name="Umale P."/>
            <person name="Araujo A.C."/>
            <person name="Kozik A."/>
            <person name="Kim K.D."/>
            <person name="Burow M.D."/>
            <person name="Varshney R.K."/>
            <person name="Wang X."/>
            <person name="Zhang X."/>
            <person name="Barkley N."/>
            <person name="Guimaraes P.M."/>
            <person name="Isobe S."/>
            <person name="Guo B."/>
            <person name="Liao B."/>
            <person name="Stalker H.T."/>
            <person name="Schmitz R.J."/>
            <person name="Scheffler B.E."/>
            <person name="Leal-Bertioli S.C."/>
            <person name="Xun X."/>
            <person name="Jackson S.A."/>
            <person name="Michelmore R."/>
            <person name="Ozias-Akins P."/>
        </authorList>
    </citation>
    <scope>NUCLEOTIDE SEQUENCE [LARGE SCALE GENOMIC DNA]</scope>
    <source>
        <strain evidence="4">cv. V14167</strain>
    </source>
</reference>
<dbReference type="Pfam" id="PF02893">
    <property type="entry name" value="GRAM"/>
    <property type="match status" value="2"/>
</dbReference>
<organism evidence="4 5">
    <name type="scientific">Arachis duranensis</name>
    <name type="common">Wild peanut</name>
    <dbReference type="NCBI Taxonomy" id="130453"/>
    <lineage>
        <taxon>Eukaryota</taxon>
        <taxon>Viridiplantae</taxon>
        <taxon>Streptophyta</taxon>
        <taxon>Embryophyta</taxon>
        <taxon>Tracheophyta</taxon>
        <taxon>Spermatophyta</taxon>
        <taxon>Magnoliopsida</taxon>
        <taxon>eudicotyledons</taxon>
        <taxon>Gunneridae</taxon>
        <taxon>Pentapetalae</taxon>
        <taxon>rosids</taxon>
        <taxon>fabids</taxon>
        <taxon>Fabales</taxon>
        <taxon>Fabaceae</taxon>
        <taxon>Papilionoideae</taxon>
        <taxon>50 kb inversion clade</taxon>
        <taxon>dalbergioids sensu lato</taxon>
        <taxon>Dalbergieae</taxon>
        <taxon>Pterocarpus clade</taxon>
        <taxon>Arachis</taxon>
    </lineage>
</organism>
<evidence type="ECO:0000256" key="2">
    <source>
        <dbReference type="SAM" id="MobiDB-lite"/>
    </source>
</evidence>